<dbReference type="EMBL" id="JANUHC010000003">
    <property type="protein sequence ID" value="MCS0629468.1"/>
    <property type="molecule type" value="Genomic_DNA"/>
</dbReference>
<evidence type="ECO:0008006" key="4">
    <source>
        <dbReference type="Google" id="ProtNLM"/>
    </source>
</evidence>
<organism evidence="2 3">
    <name type="scientific">Telluria mixta</name>
    <dbReference type="NCBI Taxonomy" id="34071"/>
    <lineage>
        <taxon>Bacteria</taxon>
        <taxon>Pseudomonadati</taxon>
        <taxon>Pseudomonadota</taxon>
        <taxon>Betaproteobacteria</taxon>
        <taxon>Burkholderiales</taxon>
        <taxon>Oxalobacteraceae</taxon>
        <taxon>Telluria group</taxon>
        <taxon>Telluria</taxon>
    </lineage>
</organism>
<evidence type="ECO:0000313" key="2">
    <source>
        <dbReference type="EMBL" id="MCS0629468.1"/>
    </source>
</evidence>
<gene>
    <name evidence="2" type="ORF">NX786_08995</name>
</gene>
<dbReference type="Proteomes" id="UP001165263">
    <property type="component" value="Unassembled WGS sequence"/>
</dbReference>
<accession>A0ABT2BWG2</accession>
<proteinExistence type="predicted"/>
<keyword evidence="1" id="KW-0812">Transmembrane</keyword>
<comment type="caution">
    <text evidence="2">The sequence shown here is derived from an EMBL/GenBank/DDBJ whole genome shotgun (WGS) entry which is preliminary data.</text>
</comment>
<dbReference type="RefSeq" id="WP_259448607.1">
    <property type="nucleotide sequence ID" value="NZ_CP119520.1"/>
</dbReference>
<protein>
    <recommendedName>
        <fullName evidence="4">DUF3379 domain-containing protein</fullName>
    </recommendedName>
</protein>
<keyword evidence="1" id="KW-0472">Membrane</keyword>
<evidence type="ECO:0000256" key="1">
    <source>
        <dbReference type="SAM" id="Phobius"/>
    </source>
</evidence>
<feature type="transmembrane region" description="Helical" evidence="1">
    <location>
        <begin position="60"/>
        <end position="84"/>
    </location>
</feature>
<keyword evidence="1" id="KW-1133">Transmembrane helix</keyword>
<name>A0ABT2BWG2_9BURK</name>
<keyword evidence="3" id="KW-1185">Reference proteome</keyword>
<reference evidence="2" key="1">
    <citation type="submission" date="2022-08" db="EMBL/GenBank/DDBJ databases">
        <title>Reclassification of Massilia species as members of the genera Telluria, Duganella, Pseudoduganella, Mokoshia gen. nov. and Zemynaea gen. nov. using orthogonal and non-orthogonal genome-based approaches.</title>
        <authorList>
            <person name="Bowman J.P."/>
        </authorList>
    </citation>
    <scope>NUCLEOTIDE SEQUENCE</scope>
    <source>
        <strain evidence="2">LMG 11547</strain>
    </source>
</reference>
<sequence>MNRFDGDDDHGTGPAPEWQAARRALAQAAPPDRVEEALLRAFAQRHAPRPWYRRWSADAIASWAGIGAVACALAIAGMSLLPAAAPSPRVERVLAAADVGFVPLVPQERMAAAPNPQLRQADLSRAALVQMGIPIVADAPHELVHAELLVAATGESLAIRLAVN</sequence>
<evidence type="ECO:0000313" key="3">
    <source>
        <dbReference type="Proteomes" id="UP001165263"/>
    </source>
</evidence>